<reference evidence="3 4" key="1">
    <citation type="journal article" date="2012" name="Eukaryot. Cell">
        <title>Draft genome sequence of Wickerhamomyces ciferrii NRRL Y-1031 F-60-10.</title>
        <authorList>
            <person name="Schneider J."/>
            <person name="Andrea H."/>
            <person name="Blom J."/>
            <person name="Jaenicke S."/>
            <person name="Ruckert C."/>
            <person name="Schorsch C."/>
            <person name="Szczepanowski R."/>
            <person name="Farwick M."/>
            <person name="Goesmann A."/>
            <person name="Puhler A."/>
            <person name="Schaffer S."/>
            <person name="Tauch A."/>
            <person name="Kohler T."/>
            <person name="Brinkrolf K."/>
        </authorList>
    </citation>
    <scope>NUCLEOTIDE SEQUENCE [LARGE SCALE GENOMIC DNA]</scope>
    <source>
        <strain evidence="4">ATCC 14091 / BCRC 22168 / CBS 111 / JCM 3599 / NBRC 0793 / NRRL Y-1031 F-60-10</strain>
    </source>
</reference>
<dbReference type="Gene3D" id="4.10.240.10">
    <property type="entry name" value="Zn(2)-C6 fungal-type DNA-binding domain"/>
    <property type="match status" value="1"/>
</dbReference>
<organism evidence="3 4">
    <name type="scientific">Wickerhamomyces ciferrii (strain ATCC 14091 / BCRC 22168 / CBS 111 / JCM 3599 / NBRC 0793 / NRRL Y-1031 F-60-10)</name>
    <name type="common">Yeast</name>
    <name type="synonym">Pichia ciferrii</name>
    <dbReference type="NCBI Taxonomy" id="1206466"/>
    <lineage>
        <taxon>Eukaryota</taxon>
        <taxon>Fungi</taxon>
        <taxon>Dikarya</taxon>
        <taxon>Ascomycota</taxon>
        <taxon>Saccharomycotina</taxon>
        <taxon>Saccharomycetes</taxon>
        <taxon>Phaffomycetales</taxon>
        <taxon>Wickerhamomycetaceae</taxon>
        <taxon>Wickerhamomyces</taxon>
    </lineage>
</organism>
<proteinExistence type="predicted"/>
<accession>K0KL04</accession>
<evidence type="ECO:0000313" key="4">
    <source>
        <dbReference type="Proteomes" id="UP000009328"/>
    </source>
</evidence>
<gene>
    <name evidence="3" type="ORF">BN7_5497</name>
</gene>
<dbReference type="AlphaFoldDB" id="K0KL04"/>
<protein>
    <recommendedName>
        <fullName evidence="2">Zn(2)-C6 fungal-type domain-containing protein</fullName>
    </recommendedName>
</protein>
<dbReference type="PANTHER" id="PTHR37534">
    <property type="entry name" value="TRANSCRIPTIONAL ACTIVATOR PROTEIN UGA3"/>
    <property type="match status" value="1"/>
</dbReference>
<dbReference type="eggNOG" id="ENOG502QWIS">
    <property type="taxonomic scope" value="Eukaryota"/>
</dbReference>
<evidence type="ECO:0000259" key="2">
    <source>
        <dbReference type="Pfam" id="PF00172"/>
    </source>
</evidence>
<dbReference type="PANTHER" id="PTHR37534:SF46">
    <property type="entry name" value="ZN(II)2CYS6 TRANSCRIPTION FACTOR (EUROFUNG)"/>
    <property type="match status" value="1"/>
</dbReference>
<dbReference type="GO" id="GO:0000981">
    <property type="term" value="F:DNA-binding transcription factor activity, RNA polymerase II-specific"/>
    <property type="evidence" value="ECO:0007669"/>
    <property type="project" value="InterPro"/>
</dbReference>
<name>K0KL04_WICCF</name>
<dbReference type="Proteomes" id="UP000009328">
    <property type="component" value="Unassembled WGS sequence"/>
</dbReference>
<sequence length="539" mass="61494">MKLNPHEHLIKFESLGRKRKKKCDEKKPICSTCSSKDLECIWPKDSKDKLPSNFQIPKSHKHSKFVSEVKLSENENDYPLTKGEQSYLSGKGEKSGTIYPIFDENETRALFEDLEESPDSNYSLDIENRPEYRTGFQVDFISHFTYDPEQKFLFACANGFIQAIGPQYTHPSLTTSATVTPWIDKNPIMRMIASACGCSFLSWESPELIPLSTEKYHIAMNALGSYLLADQPDCSSNWVGAALQLMCLCAKVTNIFPKSAVLNLSQSYKIIKSRFISFESNYQNVADIFSDISTTTHETEYLNAYLKDFESDYLLMDIRNSELDKYGLHDFDTNFERMFLESFVYNYSVAILLSESHKYLPNPFEVFNNLRKALRTPLYNCDVAWMNNPVSGASLDSFELVSKASYLIKKLHDPLMFQTAKKLYDIACFYTSPVIPSNIGVGSRKYKDLRESVLMSEIVAKSAKLILRKLISMEIKVDDCELQKDLNSILEKFKLITPNSKVNGIALQIAWGTSPECIEIKTRGLDILLDKRVMCKVLL</sequence>
<dbReference type="InterPro" id="IPR036864">
    <property type="entry name" value="Zn2-C6_fun-type_DNA-bd_sf"/>
</dbReference>
<dbReference type="HOGENOM" id="CLU_028918_0_0_1"/>
<dbReference type="SUPFAM" id="SSF57701">
    <property type="entry name" value="Zn2/Cys6 DNA-binding domain"/>
    <property type="match status" value="1"/>
</dbReference>
<dbReference type="GO" id="GO:0008270">
    <property type="term" value="F:zinc ion binding"/>
    <property type="evidence" value="ECO:0007669"/>
    <property type="project" value="InterPro"/>
</dbReference>
<dbReference type="InParanoid" id="K0KL04"/>
<keyword evidence="1" id="KW-0539">Nucleus</keyword>
<dbReference type="Pfam" id="PF00172">
    <property type="entry name" value="Zn_clus"/>
    <property type="match status" value="1"/>
</dbReference>
<keyword evidence="4" id="KW-1185">Reference proteome</keyword>
<dbReference type="EMBL" id="CAIF01000217">
    <property type="protein sequence ID" value="CCH45910.1"/>
    <property type="molecule type" value="Genomic_DNA"/>
</dbReference>
<dbReference type="STRING" id="1206466.K0KL04"/>
<comment type="caution">
    <text evidence="3">The sequence shown here is derived from an EMBL/GenBank/DDBJ whole genome shotgun (WGS) entry which is preliminary data.</text>
</comment>
<feature type="domain" description="Zn(2)-C6 fungal-type" evidence="2">
    <location>
        <begin position="17"/>
        <end position="47"/>
    </location>
</feature>
<evidence type="ECO:0000313" key="3">
    <source>
        <dbReference type="EMBL" id="CCH45910.1"/>
    </source>
</evidence>
<evidence type="ECO:0000256" key="1">
    <source>
        <dbReference type="ARBA" id="ARBA00023242"/>
    </source>
</evidence>
<dbReference type="InterPro" id="IPR001138">
    <property type="entry name" value="Zn2Cys6_DnaBD"/>
</dbReference>